<protein>
    <submittedName>
        <fullName evidence="3">Uncharacterized protein</fullName>
    </submittedName>
</protein>
<gene>
    <name evidence="3" type="ORF">BU16DRAFT_536002</name>
</gene>
<reference evidence="3" key="1">
    <citation type="journal article" date="2020" name="Stud. Mycol.">
        <title>101 Dothideomycetes genomes: a test case for predicting lifestyles and emergence of pathogens.</title>
        <authorList>
            <person name="Haridas S."/>
            <person name="Albert R."/>
            <person name="Binder M."/>
            <person name="Bloem J."/>
            <person name="Labutti K."/>
            <person name="Salamov A."/>
            <person name="Andreopoulos B."/>
            <person name="Baker S."/>
            <person name="Barry K."/>
            <person name="Bills G."/>
            <person name="Bluhm B."/>
            <person name="Cannon C."/>
            <person name="Castanera R."/>
            <person name="Culley D."/>
            <person name="Daum C."/>
            <person name="Ezra D."/>
            <person name="Gonzalez J."/>
            <person name="Henrissat B."/>
            <person name="Kuo A."/>
            <person name="Liang C."/>
            <person name="Lipzen A."/>
            <person name="Lutzoni F."/>
            <person name="Magnuson J."/>
            <person name="Mondo S."/>
            <person name="Nolan M."/>
            <person name="Ohm R."/>
            <person name="Pangilinan J."/>
            <person name="Park H.-J."/>
            <person name="Ramirez L."/>
            <person name="Alfaro M."/>
            <person name="Sun H."/>
            <person name="Tritt A."/>
            <person name="Yoshinaga Y."/>
            <person name="Zwiers L.-H."/>
            <person name="Turgeon B."/>
            <person name="Goodwin S."/>
            <person name="Spatafora J."/>
            <person name="Crous P."/>
            <person name="Grigoriev I."/>
        </authorList>
    </citation>
    <scope>NUCLEOTIDE SEQUENCE</scope>
    <source>
        <strain evidence="3">CBS 269.34</strain>
    </source>
</reference>
<sequence length="604" mass="68226">MIVNSVKKMHARRNPGLVVSSTAFSQPFSPSMNSASFLSPRLASHRVLLEATSPPPSPSLPSLIPRHGKKPSSASHSRLVKRLLIACCGVTIIVWLGIRHLYSERRTWADRYTSDGSNEYEMVGDSFLPSDPSAVIVTDKKENPKWTVSIPESYEFPLKPAHYREICKQSMELSQHLTENGKSHTKRSMSYYSEDPYYMDVREAQEQGLLPKPKPHRNREMDDGLTPGEEDGMIVCKRSLTYAMETVDAGLGNTLMAMWMSYGLAMKEGRAWFYDDTRWPYGKYSTYFTPPPAAGCLPPPKSEIVPCPHNARHIVVSPALITHTFGHAFNYEFEDARKMEVQRQHKIFELARVGYEDLFTLREDDASYVKQRAQKLYEPVREAGGMSIGMHVRRGDRHPYEFQYSKDYLPLDRYVDTARDIFLSRLGNSTKSKKTNAKLATEIEARHTSSKMVLASDDPDVYPDPEMGAAQRVQDRIILASKTTLEKTAPKTNPYIDEISGWEGGFFKDVFWSLGQPRTNANDAASAGHEVTQEGSRQAMELRELVGRAYLMDLAVLAQADAVVCTVSSLGCRLMAVMMGWESAIEQGNWKNVDGMFEWRGIMW</sequence>
<organism evidence="3 4">
    <name type="scientific">Lophium mytilinum</name>
    <dbReference type="NCBI Taxonomy" id="390894"/>
    <lineage>
        <taxon>Eukaryota</taxon>
        <taxon>Fungi</taxon>
        <taxon>Dikarya</taxon>
        <taxon>Ascomycota</taxon>
        <taxon>Pezizomycotina</taxon>
        <taxon>Dothideomycetes</taxon>
        <taxon>Pleosporomycetidae</taxon>
        <taxon>Mytilinidiales</taxon>
        <taxon>Mytilinidiaceae</taxon>
        <taxon>Lophium</taxon>
    </lineage>
</organism>
<name>A0A6A6R5K3_9PEZI</name>
<dbReference type="Gene3D" id="3.40.50.11350">
    <property type="match status" value="1"/>
</dbReference>
<dbReference type="GO" id="GO:0006487">
    <property type="term" value="P:protein N-linked glycosylation"/>
    <property type="evidence" value="ECO:0007669"/>
    <property type="project" value="TreeGrafter"/>
</dbReference>
<feature type="transmembrane region" description="Helical" evidence="2">
    <location>
        <begin position="79"/>
        <end position="98"/>
    </location>
</feature>
<feature type="region of interest" description="Disordered" evidence="1">
    <location>
        <begin position="50"/>
        <end position="72"/>
    </location>
</feature>
<accession>A0A6A6R5K3</accession>
<feature type="region of interest" description="Disordered" evidence="1">
    <location>
        <begin position="208"/>
        <end position="230"/>
    </location>
</feature>
<dbReference type="OrthoDB" id="2392789at2759"/>
<dbReference type="PANTHER" id="PTHR13132">
    <property type="entry name" value="ALPHA- 1,6 -FUCOSYLTRANSFERASE"/>
    <property type="match status" value="1"/>
</dbReference>
<dbReference type="EMBL" id="MU004184">
    <property type="protein sequence ID" value="KAF2499682.1"/>
    <property type="molecule type" value="Genomic_DNA"/>
</dbReference>
<evidence type="ECO:0000256" key="1">
    <source>
        <dbReference type="SAM" id="MobiDB-lite"/>
    </source>
</evidence>
<dbReference type="PANTHER" id="PTHR13132:SF29">
    <property type="entry name" value="ALPHA-(1,6)-FUCOSYLTRANSFERASE"/>
    <property type="match status" value="1"/>
</dbReference>
<dbReference type="AlphaFoldDB" id="A0A6A6R5K3"/>
<keyword evidence="2" id="KW-0472">Membrane</keyword>
<keyword evidence="4" id="KW-1185">Reference proteome</keyword>
<proteinExistence type="predicted"/>
<evidence type="ECO:0000313" key="4">
    <source>
        <dbReference type="Proteomes" id="UP000799750"/>
    </source>
</evidence>
<keyword evidence="2" id="KW-0812">Transmembrane</keyword>
<dbReference type="Proteomes" id="UP000799750">
    <property type="component" value="Unassembled WGS sequence"/>
</dbReference>
<evidence type="ECO:0000313" key="3">
    <source>
        <dbReference type="EMBL" id="KAF2499682.1"/>
    </source>
</evidence>
<dbReference type="GO" id="GO:0046921">
    <property type="term" value="F:alpha-(1-&gt;6)-fucosyltransferase activity"/>
    <property type="evidence" value="ECO:0007669"/>
    <property type="project" value="TreeGrafter"/>
</dbReference>
<evidence type="ECO:0000256" key="2">
    <source>
        <dbReference type="SAM" id="Phobius"/>
    </source>
</evidence>
<keyword evidence="2" id="KW-1133">Transmembrane helix</keyword>